<name>A0A5R9IQV8_9GAMM</name>
<dbReference type="Pfam" id="PF13718">
    <property type="entry name" value="GNAT_acetyltr_2"/>
    <property type="match status" value="2"/>
</dbReference>
<accession>A0A5R9IQV8</accession>
<feature type="domain" description="N-acetyltransferase" evidence="6">
    <location>
        <begin position="505"/>
        <end position="678"/>
    </location>
</feature>
<dbReference type="Pfam" id="PF08351">
    <property type="entry name" value="TmcA_N"/>
    <property type="match status" value="1"/>
</dbReference>
<dbReference type="InterPro" id="IPR038321">
    <property type="entry name" value="TmcA_C_sf"/>
</dbReference>
<dbReference type="OrthoDB" id="5578851at2"/>
<dbReference type="GO" id="GO:0051391">
    <property type="term" value="P:tRNA acetylation"/>
    <property type="evidence" value="ECO:0007669"/>
    <property type="project" value="TreeGrafter"/>
</dbReference>
<dbReference type="InterPro" id="IPR016181">
    <property type="entry name" value="Acyl_CoA_acyltransferase"/>
</dbReference>
<dbReference type="InterPro" id="IPR032672">
    <property type="entry name" value="TmcA/NAT10/Kre33"/>
</dbReference>
<keyword evidence="2" id="KW-0819">tRNA processing</keyword>
<evidence type="ECO:0000259" key="6">
    <source>
        <dbReference type="PROSITE" id="PS51186"/>
    </source>
</evidence>
<dbReference type="AlphaFoldDB" id="A0A5R9IQV8"/>
<evidence type="ECO:0000256" key="4">
    <source>
        <dbReference type="ARBA" id="ARBA00022840"/>
    </source>
</evidence>
<dbReference type="GO" id="GO:0005524">
    <property type="term" value="F:ATP binding"/>
    <property type="evidence" value="ECO:0007669"/>
    <property type="project" value="UniProtKB-KW"/>
</dbReference>
<dbReference type="PANTHER" id="PTHR10925:SF5">
    <property type="entry name" value="RNA CYTIDINE ACETYLTRANSFERASE"/>
    <property type="match status" value="1"/>
</dbReference>
<keyword evidence="8" id="KW-1185">Reference proteome</keyword>
<evidence type="ECO:0000256" key="3">
    <source>
        <dbReference type="ARBA" id="ARBA00022741"/>
    </source>
</evidence>
<proteinExistence type="predicted"/>
<organism evidence="7 8">
    <name type="scientific">Thalassotalea litorea</name>
    <dbReference type="NCBI Taxonomy" id="2020715"/>
    <lineage>
        <taxon>Bacteria</taxon>
        <taxon>Pseudomonadati</taxon>
        <taxon>Pseudomonadota</taxon>
        <taxon>Gammaproteobacteria</taxon>
        <taxon>Alteromonadales</taxon>
        <taxon>Colwelliaceae</taxon>
        <taxon>Thalassotalea</taxon>
    </lineage>
</organism>
<dbReference type="Gene3D" id="3.40.630.30">
    <property type="match status" value="1"/>
</dbReference>
<comment type="caution">
    <text evidence="7">The sequence shown here is derived from an EMBL/GenBank/DDBJ whole genome shotgun (WGS) entry which is preliminary data.</text>
</comment>
<keyword evidence="5" id="KW-0012">Acyltransferase</keyword>
<dbReference type="EMBL" id="VCBC01000004">
    <property type="protein sequence ID" value="TLU66863.1"/>
    <property type="molecule type" value="Genomic_DNA"/>
</dbReference>
<gene>
    <name evidence="7" type="ORF">FE810_04995</name>
</gene>
<dbReference type="GO" id="GO:1990883">
    <property type="term" value="F:18S rRNA cytidine N-acetyltransferase activity"/>
    <property type="evidence" value="ECO:0007669"/>
    <property type="project" value="TreeGrafter"/>
</dbReference>
<reference evidence="7 8" key="1">
    <citation type="submission" date="2019-05" db="EMBL/GenBank/DDBJ databases">
        <title>Genome sequences of Thalassotalea litorea 1K03283.</title>
        <authorList>
            <person name="Zhang D."/>
        </authorList>
    </citation>
    <scope>NUCLEOTIDE SEQUENCE [LARGE SCALE GENOMIC DNA]</scope>
    <source>
        <strain evidence="7 8">MCCC 1K03283</strain>
    </source>
</reference>
<protein>
    <submittedName>
        <fullName evidence="7">tRNA(Met) cytidine acetyltransferase</fullName>
    </submittedName>
</protein>
<evidence type="ECO:0000256" key="2">
    <source>
        <dbReference type="ARBA" id="ARBA00022694"/>
    </source>
</evidence>
<evidence type="ECO:0000256" key="1">
    <source>
        <dbReference type="ARBA" id="ARBA00022679"/>
    </source>
</evidence>
<evidence type="ECO:0000313" key="7">
    <source>
        <dbReference type="EMBL" id="TLU66863.1"/>
    </source>
</evidence>
<keyword evidence="4" id="KW-0067">ATP-binding</keyword>
<keyword evidence="3" id="KW-0547">Nucleotide-binding</keyword>
<dbReference type="Proteomes" id="UP000307790">
    <property type="component" value="Unassembled WGS sequence"/>
</dbReference>
<dbReference type="Gene3D" id="3.40.50.11040">
    <property type="match status" value="1"/>
</dbReference>
<dbReference type="InterPro" id="IPR007807">
    <property type="entry name" value="TcmA/NAT10_helicase"/>
</dbReference>
<dbReference type="PROSITE" id="PS51186">
    <property type="entry name" value="GNAT"/>
    <property type="match status" value="1"/>
</dbReference>
<dbReference type="PANTHER" id="PTHR10925">
    <property type="entry name" value="N-ACETYLTRANSFERASE 10"/>
    <property type="match status" value="1"/>
</dbReference>
<dbReference type="InterPro" id="IPR013562">
    <property type="entry name" value="TmcA/NAT10_N"/>
</dbReference>
<dbReference type="RefSeq" id="WP_138318929.1">
    <property type="nucleotide sequence ID" value="NZ_VCBC01000004.1"/>
</dbReference>
<dbReference type="Gene3D" id="3.40.50.300">
    <property type="entry name" value="P-loop containing nucleotide triphosphate hydrolases"/>
    <property type="match status" value="1"/>
</dbReference>
<dbReference type="GO" id="GO:0002101">
    <property type="term" value="P:tRNA wobble cytosine modification"/>
    <property type="evidence" value="ECO:0007669"/>
    <property type="project" value="TreeGrafter"/>
</dbReference>
<dbReference type="GO" id="GO:0051392">
    <property type="term" value="F:tRNA cytidine N4-acetyltransferase activity"/>
    <property type="evidence" value="ECO:0007669"/>
    <property type="project" value="TreeGrafter"/>
</dbReference>
<dbReference type="SUPFAM" id="SSF55729">
    <property type="entry name" value="Acyl-CoA N-acyltransferases (Nat)"/>
    <property type="match status" value="1"/>
</dbReference>
<dbReference type="GO" id="GO:1904812">
    <property type="term" value="P:rRNA acetylation involved in maturation of SSU-rRNA"/>
    <property type="evidence" value="ECO:0007669"/>
    <property type="project" value="TreeGrafter"/>
</dbReference>
<evidence type="ECO:0000256" key="5">
    <source>
        <dbReference type="ARBA" id="ARBA00023315"/>
    </source>
</evidence>
<keyword evidence="1 7" id="KW-0808">Transferase</keyword>
<sequence length="856" mass="95676">MAEQAFHWLHWSRQQARVLLCIDVGDQTSQPLTNLLFSQLNGYFSRQDKAFRANCSLTPPKVNTAIYQDSASAQGLNPISQVNAQAQRGISAFMPFEASQAPKALAQDVATTKADTDQFAGQTNSLFSTCSLTGQQYRSQLGRENRLVLIDMRRSFNPDVIAALGGTVIGGGVMVILVKQPKTLSFTLAHFSQGFGGRRHCHYLKLSGANLQQGDKDTITDVFSVPECINKRQIHSDKHSAQYVNNSIAKQPEDGALSHFDNGAVNEQQHQAITKIIKVATGRRDRPLVITADRGRGKTTALALASMQLLQESTTPITIFITAPSPMSIQTYFRHFQQNTNEFLVHGLHVKYRQHHIRFVPVDELIAGDLQCQLLLIDEAAGIPITLLKRLSTCYHRVVFSSTVHGYEGAGRGFTHKFLPHLHRIYANSRELHLSRPVRWSQHDELEQLLFERFFLNASLATLPDNIKSTKAETVAAPIRYQWLQGKELIQCPQLFEQVFALLVGAHYQTKPSDLKVLLDDEQVYLGLQLVGVSAELPNQPQADSILTGVAMLMFEGDLDEELIAKINQGQRRISGQFTPQSLLTQANVEWAFNFRYARVLRIAVHPELQSQGYGKLLLSAAEIFAIDQRLDCLSTSFGGNQQLFHFWQDSEFQVARLGFTRDKASGEHSILMLKPLTAEAKPRVFALQLRWRRELISYLPDEYQNLSPCLVALLLSATGRCTLEDDGQQLSPFSADDLIIVEHFIDGSRQLSCCIPALQRLLMSLTKTDYSYVKNTALNELGETSSLAVLVAKILQKHSFSLLAKRFDLTGQKAVIKQLQVASEALLQRIKANDQIHCHSGENSTSKSRDMLDNT</sequence>
<dbReference type="Gene3D" id="1.20.120.890">
    <property type="entry name" value="tRNA(Met) cytidine acetyltransferase, tail domain"/>
    <property type="match status" value="1"/>
</dbReference>
<dbReference type="InterPro" id="IPR000182">
    <property type="entry name" value="GNAT_dom"/>
</dbReference>
<dbReference type="GO" id="GO:0000049">
    <property type="term" value="F:tRNA binding"/>
    <property type="evidence" value="ECO:0007669"/>
    <property type="project" value="TreeGrafter"/>
</dbReference>
<dbReference type="SUPFAM" id="SSF52540">
    <property type="entry name" value="P-loop containing nucleoside triphosphate hydrolases"/>
    <property type="match status" value="1"/>
</dbReference>
<dbReference type="InterPro" id="IPR027417">
    <property type="entry name" value="P-loop_NTPase"/>
</dbReference>
<evidence type="ECO:0000313" key="8">
    <source>
        <dbReference type="Proteomes" id="UP000307790"/>
    </source>
</evidence>
<dbReference type="Pfam" id="PF05127">
    <property type="entry name" value="NAT10_TcmA_helicase"/>
    <property type="match status" value="1"/>
</dbReference>
<dbReference type="CDD" id="cd04301">
    <property type="entry name" value="NAT_SF"/>
    <property type="match status" value="1"/>
</dbReference>